<dbReference type="AlphaFoldDB" id="A0A0L7KQW8"/>
<gene>
    <name evidence="2" type="ORF">OBRU01_22635</name>
</gene>
<evidence type="ECO:0000256" key="1">
    <source>
        <dbReference type="ARBA" id="ARBA00005369"/>
    </source>
</evidence>
<reference evidence="2 3" key="1">
    <citation type="journal article" date="2015" name="Genome Biol. Evol.">
        <title>The genome of winter moth (Operophtera brumata) provides a genomic perspective on sexual dimorphism and phenology.</title>
        <authorList>
            <person name="Derks M.F."/>
            <person name="Smit S."/>
            <person name="Salis L."/>
            <person name="Schijlen E."/>
            <person name="Bossers A."/>
            <person name="Mateman C."/>
            <person name="Pijl A.S."/>
            <person name="de Ridder D."/>
            <person name="Groenen M.A."/>
            <person name="Visser M.E."/>
            <person name="Megens H.J."/>
        </authorList>
    </citation>
    <scope>NUCLEOTIDE SEQUENCE [LARGE SCALE GENOMIC DNA]</scope>
    <source>
        <strain evidence="2">WM2013NL</strain>
        <tissue evidence="2">Head and thorax</tissue>
    </source>
</reference>
<dbReference type="PANTHER" id="PTHR11579:SF9">
    <property type="entry name" value="PROTEIN-L-ISOASPARTATE O-METHYLTRANSFERASE"/>
    <property type="match status" value="1"/>
</dbReference>
<comment type="similarity">
    <text evidence="1">Belongs to the methyltransferase superfamily. L-isoaspartyl/D-aspartyl protein methyltransferase family.</text>
</comment>
<dbReference type="InterPro" id="IPR000682">
    <property type="entry name" value="PCMT"/>
</dbReference>
<organism evidence="2 3">
    <name type="scientific">Operophtera brumata</name>
    <name type="common">Winter moth</name>
    <name type="synonym">Phalaena brumata</name>
    <dbReference type="NCBI Taxonomy" id="104452"/>
    <lineage>
        <taxon>Eukaryota</taxon>
        <taxon>Metazoa</taxon>
        <taxon>Ecdysozoa</taxon>
        <taxon>Arthropoda</taxon>
        <taxon>Hexapoda</taxon>
        <taxon>Insecta</taxon>
        <taxon>Pterygota</taxon>
        <taxon>Neoptera</taxon>
        <taxon>Endopterygota</taxon>
        <taxon>Lepidoptera</taxon>
        <taxon>Glossata</taxon>
        <taxon>Ditrysia</taxon>
        <taxon>Geometroidea</taxon>
        <taxon>Geometridae</taxon>
        <taxon>Larentiinae</taxon>
        <taxon>Operophtera</taxon>
    </lineage>
</organism>
<protein>
    <submittedName>
        <fullName evidence="2">Protein-L-isoaspartate O-methyltransferase domain-containing protein 2</fullName>
    </submittedName>
</protein>
<accession>A0A0L7KQW8</accession>
<comment type="caution">
    <text evidence="2">The sequence shown here is derived from an EMBL/GenBank/DDBJ whole genome shotgun (WGS) entry which is preliminary data.</text>
</comment>
<proteinExistence type="inferred from homology"/>
<dbReference type="EMBL" id="JTDY01007033">
    <property type="protein sequence ID" value="KOB65510.1"/>
    <property type="molecule type" value="Genomic_DNA"/>
</dbReference>
<keyword evidence="2" id="KW-0808">Transferase</keyword>
<dbReference type="GO" id="GO:0032259">
    <property type="term" value="P:methylation"/>
    <property type="evidence" value="ECO:0007669"/>
    <property type="project" value="UniProtKB-KW"/>
</dbReference>
<evidence type="ECO:0000313" key="3">
    <source>
        <dbReference type="Proteomes" id="UP000037510"/>
    </source>
</evidence>
<dbReference type="Gene3D" id="3.40.50.150">
    <property type="entry name" value="Vaccinia Virus protein VP39"/>
    <property type="match status" value="1"/>
</dbReference>
<dbReference type="Pfam" id="PF01135">
    <property type="entry name" value="PCMT"/>
    <property type="match status" value="1"/>
</dbReference>
<dbReference type="Proteomes" id="UP000037510">
    <property type="component" value="Unassembled WGS sequence"/>
</dbReference>
<name>A0A0L7KQW8_OPEBR</name>
<dbReference type="GO" id="GO:0005737">
    <property type="term" value="C:cytoplasm"/>
    <property type="evidence" value="ECO:0007669"/>
    <property type="project" value="TreeGrafter"/>
</dbReference>
<dbReference type="PANTHER" id="PTHR11579">
    <property type="entry name" value="PROTEIN-L-ISOASPARTATE O-METHYLTRANSFERASE"/>
    <property type="match status" value="1"/>
</dbReference>
<keyword evidence="2" id="KW-0489">Methyltransferase</keyword>
<feature type="non-terminal residue" evidence="2">
    <location>
        <position position="219"/>
    </location>
</feature>
<dbReference type="STRING" id="104452.A0A0L7KQW8"/>
<keyword evidence="3" id="KW-1185">Reference proteome</keyword>
<sequence length="219" mass="23932">MGGAVSSGRDNNELIDNLMGGGYIRTRSVERVFRVLDRADYMTPTERDQAYKDLAWRSGALHLSAPCIYSEVMEALELKPGLSFLNLGSGTGYLSTLAGLIIGSSGISHGLEIHPGVVEYSNKKLSQFQENSVTLDEFDFCVPKYYCGNALCLAPLQTLYDRVYVGAGVSGVLVMPLGDTLVQIQRVSDTEWSSRQLLNVSFALLRAPTKEESAEPIKL</sequence>
<dbReference type="InterPro" id="IPR029063">
    <property type="entry name" value="SAM-dependent_MTases_sf"/>
</dbReference>
<evidence type="ECO:0000313" key="2">
    <source>
        <dbReference type="EMBL" id="KOB65510.1"/>
    </source>
</evidence>
<dbReference type="GO" id="GO:0004719">
    <property type="term" value="F:protein-L-isoaspartate (D-aspartate) O-methyltransferase activity"/>
    <property type="evidence" value="ECO:0007669"/>
    <property type="project" value="InterPro"/>
</dbReference>
<dbReference type="SUPFAM" id="SSF53335">
    <property type="entry name" value="S-adenosyl-L-methionine-dependent methyltransferases"/>
    <property type="match status" value="1"/>
</dbReference>